<proteinExistence type="predicted"/>
<keyword evidence="4" id="KW-1185">Reference proteome</keyword>
<dbReference type="Gene3D" id="3.30.2130.10">
    <property type="entry name" value="VC0802-like"/>
    <property type="match status" value="1"/>
</dbReference>
<protein>
    <submittedName>
        <fullName evidence="3">ACT domain-containing protein</fullName>
    </submittedName>
</protein>
<sequence>MKRLVIDVRPGEYAVSRLDAAAAVPQTLLDGAGDGLVSVTRTGSELSVVCPVALAPDGARVEGGWRLLTVRGPLAFTLTGIIAALSSELASAGVALFSLSTFDTDHLLVKDGDLARAVDALRAGGHEVHGSGV</sequence>
<comment type="caution">
    <text evidence="3">The sequence shown here is derived from an EMBL/GenBank/DDBJ whole genome shotgun (WGS) entry which is preliminary data.</text>
</comment>
<dbReference type="Pfam" id="PF13840">
    <property type="entry name" value="ACT_7"/>
    <property type="match status" value="1"/>
</dbReference>
<dbReference type="InterPro" id="IPR045865">
    <property type="entry name" value="ACT-like_dom_sf"/>
</dbReference>
<dbReference type="PIRSF" id="PIRSF008459">
    <property type="entry name" value="UCP008459"/>
    <property type="match status" value="1"/>
</dbReference>
<feature type="domain" description="A9CJY8-like N-terminal" evidence="2">
    <location>
        <begin position="11"/>
        <end position="51"/>
    </location>
</feature>
<evidence type="ECO:0000259" key="2">
    <source>
        <dbReference type="Pfam" id="PF21631"/>
    </source>
</evidence>
<evidence type="ECO:0000259" key="1">
    <source>
        <dbReference type="Pfam" id="PF13840"/>
    </source>
</evidence>
<dbReference type="RefSeq" id="WP_377385932.1">
    <property type="nucleotide sequence ID" value="NZ_JBHSAN010000006.1"/>
</dbReference>
<evidence type="ECO:0000313" key="3">
    <source>
        <dbReference type="EMBL" id="MFD2799291.1"/>
    </source>
</evidence>
<dbReference type="SUPFAM" id="SSF55021">
    <property type="entry name" value="ACT-like"/>
    <property type="match status" value="2"/>
</dbReference>
<dbReference type="EMBL" id="JBHUOF010000007">
    <property type="protein sequence ID" value="MFD2799291.1"/>
    <property type="molecule type" value="Genomic_DNA"/>
</dbReference>
<gene>
    <name evidence="3" type="ORF">ACFS2C_07805</name>
</gene>
<dbReference type="Pfam" id="PF21631">
    <property type="entry name" value="A9CJY8-like_N"/>
    <property type="match status" value="1"/>
</dbReference>
<dbReference type="InterPro" id="IPR016540">
    <property type="entry name" value="UCP008459"/>
</dbReference>
<name>A0ABW5W6U7_9PSEU</name>
<dbReference type="InterPro" id="IPR027795">
    <property type="entry name" value="CASTOR_ACT_dom"/>
</dbReference>
<feature type="domain" description="CASTOR ACT" evidence="1">
    <location>
        <begin position="61"/>
        <end position="122"/>
    </location>
</feature>
<organism evidence="3 4">
    <name type="scientific">Prauserella oleivorans</name>
    <dbReference type="NCBI Taxonomy" id="1478153"/>
    <lineage>
        <taxon>Bacteria</taxon>
        <taxon>Bacillati</taxon>
        <taxon>Actinomycetota</taxon>
        <taxon>Actinomycetes</taxon>
        <taxon>Pseudonocardiales</taxon>
        <taxon>Pseudonocardiaceae</taxon>
        <taxon>Prauserella</taxon>
    </lineage>
</organism>
<evidence type="ECO:0000313" key="4">
    <source>
        <dbReference type="Proteomes" id="UP001597478"/>
    </source>
</evidence>
<dbReference type="InterPro" id="IPR049447">
    <property type="entry name" value="A9CJY8-like_N"/>
</dbReference>
<accession>A0ABW5W6U7</accession>
<dbReference type="Proteomes" id="UP001597478">
    <property type="component" value="Unassembled WGS sequence"/>
</dbReference>
<reference evidence="4" key="1">
    <citation type="journal article" date="2019" name="Int. J. Syst. Evol. Microbiol.">
        <title>The Global Catalogue of Microorganisms (GCM) 10K type strain sequencing project: providing services to taxonomists for standard genome sequencing and annotation.</title>
        <authorList>
            <consortium name="The Broad Institute Genomics Platform"/>
            <consortium name="The Broad Institute Genome Sequencing Center for Infectious Disease"/>
            <person name="Wu L."/>
            <person name="Ma J."/>
        </authorList>
    </citation>
    <scope>NUCLEOTIDE SEQUENCE [LARGE SCALE GENOMIC DNA]</scope>
    <source>
        <strain evidence="4">IBRC-M 10906</strain>
    </source>
</reference>